<comment type="caution">
    <text evidence="1">The sequence shown here is derived from an EMBL/GenBank/DDBJ whole genome shotgun (WGS) entry which is preliminary data.</text>
</comment>
<proteinExistence type="predicted"/>
<protein>
    <submittedName>
        <fullName evidence="1">Uncharacterized protein</fullName>
    </submittedName>
</protein>
<evidence type="ECO:0000313" key="2">
    <source>
        <dbReference type="Proteomes" id="UP000187158"/>
    </source>
</evidence>
<name>A0ABX3GGD0_9BACL</name>
<keyword evidence="2" id="KW-1185">Reference proteome</keyword>
<dbReference type="Proteomes" id="UP000187158">
    <property type="component" value="Unassembled WGS sequence"/>
</dbReference>
<organism evidence="1 2">
    <name type="scientific">Paenibacillus odorifer</name>
    <dbReference type="NCBI Taxonomy" id="189426"/>
    <lineage>
        <taxon>Bacteria</taxon>
        <taxon>Bacillati</taxon>
        <taxon>Bacillota</taxon>
        <taxon>Bacilli</taxon>
        <taxon>Bacillales</taxon>
        <taxon>Paenibacillaceae</taxon>
        <taxon>Paenibacillus</taxon>
    </lineage>
</organism>
<gene>
    <name evidence="1" type="ORF">BSO21_27655</name>
</gene>
<reference evidence="1 2" key="1">
    <citation type="submission" date="2016-11" db="EMBL/GenBank/DDBJ databases">
        <title>Paenibacillus species isolates.</title>
        <authorList>
            <person name="Beno S.M."/>
        </authorList>
    </citation>
    <scope>NUCLEOTIDE SEQUENCE [LARGE SCALE GENOMIC DNA]</scope>
    <source>
        <strain evidence="1 2">FSL H7-0433</strain>
    </source>
</reference>
<evidence type="ECO:0000313" key="1">
    <source>
        <dbReference type="EMBL" id="OMD14805.1"/>
    </source>
</evidence>
<sequence>MEYIFKADIFNLELADQIHLAILPVITELKHEDNYALTISFHVDLLNDSRMDHVDVPLKKWETSRTREDKIYQLLGFQLEKIDELLCNNGIKIISATIQGEKLEFNDNIKVQLSLKEKNHNVSKKIKNNKPLKVKSVVPSLPFTQDTISGFANERLSEMYIDLKEIISSQKLMSEILEIEVTEDDKKLYKAFCEQYRDLWLPTDDTKKLLFDKLRKRVELVLNKHFDKVHSET</sequence>
<dbReference type="EMBL" id="MPVP01000301">
    <property type="protein sequence ID" value="OMD14805.1"/>
    <property type="molecule type" value="Genomic_DNA"/>
</dbReference>
<dbReference type="RefSeq" id="WP_076220307.1">
    <property type="nucleotide sequence ID" value="NZ_MPVM01000007.1"/>
</dbReference>
<accession>A0ABX3GGD0</accession>